<keyword evidence="1" id="KW-0561">Oxygen transport</keyword>
<dbReference type="Gene3D" id="1.10.490.10">
    <property type="entry name" value="Globins"/>
    <property type="match status" value="1"/>
</dbReference>
<dbReference type="InterPro" id="IPR012292">
    <property type="entry name" value="Globin/Proto"/>
</dbReference>
<dbReference type="InterPro" id="IPR044399">
    <property type="entry name" value="Mb-like_M"/>
</dbReference>
<dbReference type="WBParaSite" id="Hba_21126">
    <property type="protein sequence ID" value="Hba_21126"/>
    <property type="gene ID" value="Hba_21126"/>
</dbReference>
<evidence type="ECO:0000313" key="3">
    <source>
        <dbReference type="Proteomes" id="UP000095283"/>
    </source>
</evidence>
<name>A0A1I7XUD1_HETBA</name>
<dbReference type="CDD" id="cd01040">
    <property type="entry name" value="Mb-like"/>
    <property type="match status" value="1"/>
</dbReference>
<keyword evidence="3" id="KW-1185">Reference proteome</keyword>
<keyword evidence="1" id="KW-0813">Transport</keyword>
<proteinExistence type="inferred from homology"/>
<keyword evidence="1" id="KW-0408">Iron</keyword>
<dbReference type="Proteomes" id="UP000095283">
    <property type="component" value="Unplaced"/>
</dbReference>
<evidence type="ECO:0000256" key="1">
    <source>
        <dbReference type="RuleBase" id="RU000356"/>
    </source>
</evidence>
<dbReference type="PROSITE" id="PS01033">
    <property type="entry name" value="GLOBIN"/>
    <property type="match status" value="1"/>
</dbReference>
<dbReference type="PANTHER" id="PTHR47768">
    <property type="entry name" value="GLOBIN RELATED-RELATED"/>
    <property type="match status" value="1"/>
</dbReference>
<dbReference type="PANTHER" id="PTHR47768:SF3">
    <property type="entry name" value="GLOBIN FAMILY PROFILE DOMAIN-CONTAINING PROTEIN"/>
    <property type="match status" value="1"/>
</dbReference>
<dbReference type="AlphaFoldDB" id="A0A1I7XUD1"/>
<organism evidence="3 4">
    <name type="scientific">Heterorhabditis bacteriophora</name>
    <name type="common">Entomopathogenic nematode worm</name>
    <dbReference type="NCBI Taxonomy" id="37862"/>
    <lineage>
        <taxon>Eukaryota</taxon>
        <taxon>Metazoa</taxon>
        <taxon>Ecdysozoa</taxon>
        <taxon>Nematoda</taxon>
        <taxon>Chromadorea</taxon>
        <taxon>Rhabditida</taxon>
        <taxon>Rhabditina</taxon>
        <taxon>Rhabditomorpha</taxon>
        <taxon>Strongyloidea</taxon>
        <taxon>Heterorhabditidae</taxon>
        <taxon>Heterorhabditis</taxon>
    </lineage>
</organism>
<dbReference type="InterPro" id="IPR000971">
    <property type="entry name" value="Globin"/>
</dbReference>
<sequence length="89" mass="10341">MDDTQVRSACEQLGARHVDFIARGFHSTFWDIFLICMAEAIDETISGYILDESRKAEMVLSWQRVINAIVHHMRAGYNERRKEQLKNGI</sequence>
<protein>
    <submittedName>
        <fullName evidence="4">GLOBIN domain-containing protein</fullName>
    </submittedName>
</protein>
<dbReference type="InterPro" id="IPR009050">
    <property type="entry name" value="Globin-like_sf"/>
</dbReference>
<dbReference type="GO" id="GO:0019825">
    <property type="term" value="F:oxygen binding"/>
    <property type="evidence" value="ECO:0007669"/>
    <property type="project" value="InterPro"/>
</dbReference>
<dbReference type="SUPFAM" id="SSF46458">
    <property type="entry name" value="Globin-like"/>
    <property type="match status" value="1"/>
</dbReference>
<dbReference type="GO" id="GO:0005344">
    <property type="term" value="F:oxygen carrier activity"/>
    <property type="evidence" value="ECO:0007669"/>
    <property type="project" value="UniProtKB-KW"/>
</dbReference>
<comment type="similarity">
    <text evidence="1">Belongs to the globin family.</text>
</comment>
<keyword evidence="1" id="KW-0479">Metal-binding</keyword>
<feature type="domain" description="Globin" evidence="2">
    <location>
        <begin position="1"/>
        <end position="78"/>
    </location>
</feature>
<accession>A0A1I7XUD1</accession>
<reference evidence="4" key="1">
    <citation type="submission" date="2016-11" db="UniProtKB">
        <authorList>
            <consortium name="WormBaseParasite"/>
        </authorList>
    </citation>
    <scope>IDENTIFICATION</scope>
</reference>
<dbReference type="Pfam" id="PF00042">
    <property type="entry name" value="Globin"/>
    <property type="match status" value="1"/>
</dbReference>
<evidence type="ECO:0000259" key="2">
    <source>
        <dbReference type="PROSITE" id="PS01033"/>
    </source>
</evidence>
<dbReference type="InterPro" id="IPR053341">
    <property type="entry name" value="Oxidative_stress_globin-like"/>
</dbReference>
<dbReference type="GO" id="GO:0020037">
    <property type="term" value="F:heme binding"/>
    <property type="evidence" value="ECO:0007669"/>
    <property type="project" value="InterPro"/>
</dbReference>
<evidence type="ECO:0000313" key="4">
    <source>
        <dbReference type="WBParaSite" id="Hba_21126"/>
    </source>
</evidence>
<keyword evidence="1" id="KW-0349">Heme</keyword>